<sequence length="77" mass="7922">MPKICPIMTAGAAASDVREPLVYCKSIKCAWWNLSECVVLSIGAMLSAGVITIKETNSAKEEGVGPTTVATAAGHGD</sequence>
<dbReference type="EMBL" id="QFFZ01000002">
    <property type="protein sequence ID" value="TEB13413.1"/>
    <property type="molecule type" value="Genomic_DNA"/>
</dbReference>
<dbReference type="Proteomes" id="UP000297597">
    <property type="component" value="Unassembled WGS sequence"/>
</dbReference>
<dbReference type="RefSeq" id="WP_134212199.1">
    <property type="nucleotide sequence ID" value="NZ_QFFZ01000002.1"/>
</dbReference>
<gene>
    <name evidence="1" type="ORF">Pmgp_00307</name>
</gene>
<evidence type="ECO:0000313" key="1">
    <source>
        <dbReference type="EMBL" id="TEB13413.1"/>
    </source>
</evidence>
<evidence type="ECO:0000313" key="2">
    <source>
        <dbReference type="Proteomes" id="UP000297597"/>
    </source>
</evidence>
<proteinExistence type="predicted"/>
<reference evidence="1 2" key="1">
    <citation type="journal article" date="2018" name="Environ. Microbiol.">
        <title>Novel energy conservation strategies and behaviour of Pelotomaculum schinkii driving syntrophic propionate catabolism.</title>
        <authorList>
            <person name="Hidalgo-Ahumada C.A.P."/>
            <person name="Nobu M.K."/>
            <person name="Narihiro T."/>
            <person name="Tamaki H."/>
            <person name="Liu W.T."/>
            <person name="Kamagata Y."/>
            <person name="Stams A.J.M."/>
            <person name="Imachi H."/>
            <person name="Sousa D.Z."/>
        </authorList>
    </citation>
    <scope>NUCLEOTIDE SEQUENCE [LARGE SCALE GENOMIC DNA]</scope>
    <source>
        <strain evidence="1 2">MGP</strain>
    </source>
</reference>
<dbReference type="AlphaFoldDB" id="A0A4Y7RX40"/>
<keyword evidence="2" id="KW-1185">Reference proteome</keyword>
<accession>A0A4Y7RX40</accession>
<comment type="caution">
    <text evidence="1">The sequence shown here is derived from an EMBL/GenBank/DDBJ whole genome shotgun (WGS) entry which is preliminary data.</text>
</comment>
<protein>
    <submittedName>
        <fullName evidence="1">Uncharacterized protein</fullName>
    </submittedName>
</protein>
<organism evidence="1 2">
    <name type="scientific">Pelotomaculum propionicicum</name>
    <dbReference type="NCBI Taxonomy" id="258475"/>
    <lineage>
        <taxon>Bacteria</taxon>
        <taxon>Bacillati</taxon>
        <taxon>Bacillota</taxon>
        <taxon>Clostridia</taxon>
        <taxon>Eubacteriales</taxon>
        <taxon>Desulfotomaculaceae</taxon>
        <taxon>Pelotomaculum</taxon>
    </lineage>
</organism>
<name>A0A4Y7RX40_9FIRM</name>